<dbReference type="EMBL" id="MN038177">
    <property type="protein sequence ID" value="QDH49635.1"/>
    <property type="molecule type" value="Genomic_DNA"/>
</dbReference>
<dbReference type="Gene3D" id="3.40.50.1000">
    <property type="entry name" value="HAD superfamily/HAD-like"/>
    <property type="match status" value="1"/>
</dbReference>
<dbReference type="SUPFAM" id="SSF56784">
    <property type="entry name" value="HAD-like"/>
    <property type="match status" value="1"/>
</dbReference>
<organism evidence="1 2">
    <name type="scientific">Pantoea phage Kyle</name>
    <dbReference type="NCBI Taxonomy" id="2589665"/>
    <lineage>
        <taxon>Viruses</taxon>
        <taxon>Duplodnaviria</taxon>
        <taxon>Heunggongvirae</taxon>
        <taxon>Uroviricota</taxon>
        <taxon>Caudoviricetes</taxon>
        <taxon>Lindbergviridae</taxon>
        <taxon>Kylevirus</taxon>
        <taxon>Kylevirus kyle</taxon>
    </lineage>
</organism>
<evidence type="ECO:0000313" key="2">
    <source>
        <dbReference type="Proteomes" id="UP000319711"/>
    </source>
</evidence>
<dbReference type="RefSeq" id="YP_009849905.1">
    <property type="nucleotide sequence ID" value="NC_048796.1"/>
</dbReference>
<dbReference type="InterPro" id="IPR023214">
    <property type="entry name" value="HAD_sf"/>
</dbReference>
<accession>A0A514A8Q3</accession>
<proteinExistence type="predicted"/>
<protein>
    <submittedName>
        <fullName evidence="1">Haloacid dehalogenase</fullName>
    </submittedName>
</protein>
<dbReference type="InterPro" id="IPR036412">
    <property type="entry name" value="HAD-like_sf"/>
</dbReference>
<sequence length="366" mass="41337">MTNRTLAIFDLDGCTIDDSHRVPLIDWANRNFDAYHSEEQMAKDTALPIGSHLVAYALAAGMDIAFFTARPQRIFGVTKYQLNHVIGISDDQYKVLAMRADHEDGVPSATLKRQMLEKFLLMPGHEYEHIIAFDDHPDVIKMYREFDAAIIEPWLVTKKMVIAGGNEHIIAKIRKGESQEVDSAFPVRFKGRHDFVFKPHTTMRCATNPLIAALLKETDDSTLAYPCSAVELGDYYTRAAVRPVEVPEKLERTQPVDTLDALRAQYKSGRIAADVLEEAAATFRERNAVYKDNALVVGKVMAALFPNGVELKTQEDYNMWHLFELLIVKLTRFTNSGLTHQDSILDLTVYAAMLEPLINTHTIKIK</sequence>
<dbReference type="GeneID" id="55620350"/>
<evidence type="ECO:0000313" key="1">
    <source>
        <dbReference type="EMBL" id="QDH49635.1"/>
    </source>
</evidence>
<keyword evidence="2" id="KW-1185">Reference proteome</keyword>
<reference evidence="1 2" key="1">
    <citation type="submission" date="2019-06" db="EMBL/GenBank/DDBJ databases">
        <authorList>
            <person name="Fakulujo A."/>
            <person name="Fiaz D."/>
            <person name="Garg S."/>
            <person name="Gordon G."/>
            <person name="Haider Z."/>
            <person name="Hale A."/>
            <person name="Hodges K."/>
            <person name="Jacob L."/>
            <person name="Kandil F."/>
            <person name="Kincaid V."/>
            <person name="Melchor-Guerra M."/>
            <person name="Morrelli A."/>
            <person name="Morris R."/>
            <person name="Nawaz M."/>
            <person name="Nguyen N."/>
            <person name="Omair A."/>
            <person name="Pray J."/>
            <person name="Saleem H."/>
            <person name="Saravane K."/>
            <person name="Sharma A."/>
            <person name="Singh A."/>
            <person name="Walston M."/>
            <person name="Zaman H."/>
            <person name="Puthuveetil N."/>
            <person name="Do L."/>
            <person name="Islam N."/>
            <person name="Johnson A."/>
        </authorList>
    </citation>
    <scope>NUCLEOTIDE SEQUENCE [LARGE SCALE GENOMIC DNA]</scope>
</reference>
<dbReference type="KEGG" id="vg:55620350"/>
<gene>
    <name evidence="1" type="primary">70</name>
    <name evidence="1" type="ORF">KYLE_73</name>
</gene>
<dbReference type="Proteomes" id="UP000319711">
    <property type="component" value="Segment"/>
</dbReference>
<name>A0A514A8Q3_9CAUD</name>